<dbReference type="AlphaFoldDB" id="A0A0F8BY07"/>
<organism evidence="3 4">
    <name type="scientific">Ceratocystis fimbriata f. sp. platani</name>
    <dbReference type="NCBI Taxonomy" id="88771"/>
    <lineage>
        <taxon>Eukaryota</taxon>
        <taxon>Fungi</taxon>
        <taxon>Dikarya</taxon>
        <taxon>Ascomycota</taxon>
        <taxon>Pezizomycotina</taxon>
        <taxon>Sordariomycetes</taxon>
        <taxon>Hypocreomycetidae</taxon>
        <taxon>Microascales</taxon>
        <taxon>Ceratocystidaceae</taxon>
        <taxon>Ceratocystis</taxon>
    </lineage>
</organism>
<evidence type="ECO:0000313" key="3">
    <source>
        <dbReference type="EMBL" id="KKF97413.1"/>
    </source>
</evidence>
<gene>
    <name evidence="3" type="ORF">CFO_g249</name>
</gene>
<accession>A0A0F8BY07</accession>
<reference evidence="3 4" key="1">
    <citation type="submission" date="2015-04" db="EMBL/GenBank/DDBJ databases">
        <title>Genome sequence of Ceratocystis platani, a major pathogen of plane trees.</title>
        <authorList>
            <person name="Belbahri L."/>
        </authorList>
    </citation>
    <scope>NUCLEOTIDE SEQUENCE [LARGE SCALE GENOMIC DNA]</scope>
    <source>
        <strain evidence="3 4">CFO</strain>
    </source>
</reference>
<evidence type="ECO:0000256" key="2">
    <source>
        <dbReference type="SAM" id="SignalP"/>
    </source>
</evidence>
<evidence type="ECO:0000313" key="4">
    <source>
        <dbReference type="Proteomes" id="UP000034841"/>
    </source>
</evidence>
<feature type="region of interest" description="Disordered" evidence="1">
    <location>
        <begin position="81"/>
        <end position="126"/>
    </location>
</feature>
<feature type="compositionally biased region" description="Low complexity" evidence="1">
    <location>
        <begin position="89"/>
        <end position="99"/>
    </location>
</feature>
<sequence>MQFSTVAIIAAAGAMASLPYGSAPVGTGKAAQVTSTVFRTEYHTITDCAEYVTDCPSHATKVVTNIVAVSTTICDAEEYKPSAPPAGPTAPAGPYAPVAPSVPPYPTGTTPAGKPEKPAKGTGLPKAPAGPVGTGVVHNAAVPGTTLPAAPVDEECVTARVKLITTMVPSVITVTEEVPCETAPPSKPIAPSGGAPSGTGVITPPSGVPVTAGAMSLAGSAAMAVAGAVAAFALA</sequence>
<evidence type="ECO:0000256" key="1">
    <source>
        <dbReference type="SAM" id="MobiDB-lite"/>
    </source>
</evidence>
<dbReference type="OrthoDB" id="3565477at2759"/>
<feature type="signal peptide" evidence="2">
    <location>
        <begin position="1"/>
        <end position="16"/>
    </location>
</feature>
<keyword evidence="4" id="KW-1185">Reference proteome</keyword>
<comment type="caution">
    <text evidence="3">The sequence shown here is derived from an EMBL/GenBank/DDBJ whole genome shotgun (WGS) entry which is preliminary data.</text>
</comment>
<proteinExistence type="predicted"/>
<protein>
    <submittedName>
        <fullName evidence="3">Uncharacterized protein</fullName>
    </submittedName>
</protein>
<name>A0A0F8BY07_CERFI</name>
<feature type="chain" id="PRO_5002528026" evidence="2">
    <location>
        <begin position="17"/>
        <end position="235"/>
    </location>
</feature>
<feature type="region of interest" description="Disordered" evidence="1">
    <location>
        <begin position="179"/>
        <end position="202"/>
    </location>
</feature>
<dbReference type="Proteomes" id="UP000034841">
    <property type="component" value="Unassembled WGS sequence"/>
</dbReference>
<dbReference type="EMBL" id="LBBL01000008">
    <property type="protein sequence ID" value="KKF97413.1"/>
    <property type="molecule type" value="Genomic_DNA"/>
</dbReference>
<keyword evidence="2" id="KW-0732">Signal</keyword>